<evidence type="ECO:0000313" key="5">
    <source>
        <dbReference type="Proteomes" id="UP000199213"/>
    </source>
</evidence>
<dbReference type="InterPro" id="IPR002935">
    <property type="entry name" value="SAM_O-MeTrfase"/>
</dbReference>
<dbReference type="GO" id="GO:0008171">
    <property type="term" value="F:O-methyltransferase activity"/>
    <property type="evidence" value="ECO:0007669"/>
    <property type="project" value="InterPro"/>
</dbReference>
<dbReference type="GO" id="GO:0008757">
    <property type="term" value="F:S-adenosylmethionine-dependent methyltransferase activity"/>
    <property type="evidence" value="ECO:0007669"/>
    <property type="project" value="TreeGrafter"/>
</dbReference>
<dbReference type="SUPFAM" id="SSF53335">
    <property type="entry name" value="S-adenosyl-L-methionine-dependent methyltransferases"/>
    <property type="match status" value="1"/>
</dbReference>
<protein>
    <submittedName>
        <fullName evidence="4">Caffeoyl-CoA O-methyltransferase</fullName>
    </submittedName>
</protein>
<gene>
    <name evidence="4" type="ORF">SAMN04487820_103272</name>
</gene>
<dbReference type="Proteomes" id="UP000199213">
    <property type="component" value="Unassembled WGS sequence"/>
</dbReference>
<dbReference type="GO" id="GO:0032259">
    <property type="term" value="P:methylation"/>
    <property type="evidence" value="ECO:0007669"/>
    <property type="project" value="UniProtKB-KW"/>
</dbReference>
<keyword evidence="1 4" id="KW-0489">Methyltransferase</keyword>
<dbReference type="RefSeq" id="WP_092627064.1">
    <property type="nucleotide sequence ID" value="NZ_FNFM01000003.1"/>
</dbReference>
<dbReference type="InterPro" id="IPR029063">
    <property type="entry name" value="SAM-dependent_MTases_sf"/>
</dbReference>
<dbReference type="CDD" id="cd02440">
    <property type="entry name" value="AdoMet_MTases"/>
    <property type="match status" value="1"/>
</dbReference>
<dbReference type="PANTHER" id="PTHR10509">
    <property type="entry name" value="O-METHYLTRANSFERASE-RELATED"/>
    <property type="match status" value="1"/>
</dbReference>
<reference evidence="5" key="1">
    <citation type="submission" date="2016-10" db="EMBL/GenBank/DDBJ databases">
        <authorList>
            <person name="Varghese N."/>
            <person name="Submissions S."/>
        </authorList>
    </citation>
    <scope>NUCLEOTIDE SEQUENCE [LARGE SCALE GENOMIC DNA]</scope>
    <source>
        <strain evidence="5">DSM 45460</strain>
    </source>
</reference>
<proteinExistence type="predicted"/>
<dbReference type="Gene3D" id="3.40.50.150">
    <property type="entry name" value="Vaccinia Virus protein VP39"/>
    <property type="match status" value="1"/>
</dbReference>
<keyword evidence="5" id="KW-1185">Reference proteome</keyword>
<dbReference type="OrthoDB" id="9799672at2"/>
<accession>A0A1G8Y644</accession>
<dbReference type="EMBL" id="FNFM01000003">
    <property type="protein sequence ID" value="SDJ98221.1"/>
    <property type="molecule type" value="Genomic_DNA"/>
</dbReference>
<keyword evidence="3" id="KW-0949">S-adenosyl-L-methionine</keyword>
<evidence type="ECO:0000256" key="3">
    <source>
        <dbReference type="ARBA" id="ARBA00022691"/>
    </source>
</evidence>
<dbReference type="InterPro" id="IPR050362">
    <property type="entry name" value="Cation-dep_OMT"/>
</dbReference>
<name>A0A1G8Y644_ACTMZ</name>
<evidence type="ECO:0000256" key="1">
    <source>
        <dbReference type="ARBA" id="ARBA00022603"/>
    </source>
</evidence>
<keyword evidence="2 4" id="KW-0808">Transferase</keyword>
<evidence type="ECO:0000313" key="4">
    <source>
        <dbReference type="EMBL" id="SDJ98221.1"/>
    </source>
</evidence>
<organism evidence="4 5">
    <name type="scientific">Actinopolyspora mzabensis</name>
    <dbReference type="NCBI Taxonomy" id="995066"/>
    <lineage>
        <taxon>Bacteria</taxon>
        <taxon>Bacillati</taxon>
        <taxon>Actinomycetota</taxon>
        <taxon>Actinomycetes</taxon>
        <taxon>Actinopolysporales</taxon>
        <taxon>Actinopolysporaceae</taxon>
        <taxon>Actinopolyspora</taxon>
    </lineage>
</organism>
<dbReference type="Pfam" id="PF01596">
    <property type="entry name" value="Methyltransf_3"/>
    <property type="match status" value="1"/>
</dbReference>
<evidence type="ECO:0000256" key="2">
    <source>
        <dbReference type="ARBA" id="ARBA00022679"/>
    </source>
</evidence>
<dbReference type="PROSITE" id="PS51682">
    <property type="entry name" value="SAM_OMT_I"/>
    <property type="match status" value="1"/>
</dbReference>
<dbReference type="AlphaFoldDB" id="A0A1G8Y644"/>
<sequence>MSTFRLDEKLSSYVVGSCTPPEEAVSNLIRRTMALGDAAEMMIPVEQAGFLTMLTRVSSARRVIDVGTFTGLSALAFARGLGEDGKVVTCDVTDEWLSIASEHWRLAGIDDRIDFRCGPAKRTLEELENEEAADIVFLDADKTSYPRYCEAAARLLASGGLLILDNVLLHGTVVDPGNAEDELGQYAAEIMDSVSARLAADERFDTVMLPIADGMTIARKK</sequence>
<dbReference type="PANTHER" id="PTHR10509:SF14">
    <property type="entry name" value="CAFFEOYL-COA O-METHYLTRANSFERASE 3-RELATED"/>
    <property type="match status" value="1"/>
</dbReference>